<proteinExistence type="predicted"/>
<comment type="caution">
    <text evidence="2">The sequence shown here is derived from an EMBL/GenBank/DDBJ whole genome shotgun (WGS) entry which is preliminary data.</text>
</comment>
<accession>A0A9N9ICM9</accession>
<feature type="non-terminal residue" evidence="2">
    <location>
        <position position="76"/>
    </location>
</feature>
<sequence>MYIPNVTKNYIHIPCHLTTLKLTWKEAVLVNTRKENEKEKDEKKLKNKEPYSKNQESEASKTNSDRGFQECEEQLT</sequence>
<gene>
    <name evidence="2" type="ORF">FCALED_LOCUS14887</name>
</gene>
<feature type="region of interest" description="Disordered" evidence="1">
    <location>
        <begin position="32"/>
        <end position="76"/>
    </location>
</feature>
<protein>
    <submittedName>
        <fullName evidence="2">846_t:CDS:1</fullName>
    </submittedName>
</protein>
<evidence type="ECO:0000313" key="2">
    <source>
        <dbReference type="EMBL" id="CAG8729415.1"/>
    </source>
</evidence>
<dbReference type="AlphaFoldDB" id="A0A9N9ICM9"/>
<reference evidence="2" key="1">
    <citation type="submission" date="2021-06" db="EMBL/GenBank/DDBJ databases">
        <authorList>
            <person name="Kallberg Y."/>
            <person name="Tangrot J."/>
            <person name="Rosling A."/>
        </authorList>
    </citation>
    <scope>NUCLEOTIDE SEQUENCE</scope>
    <source>
        <strain evidence="2">UK204</strain>
    </source>
</reference>
<dbReference type="Proteomes" id="UP000789570">
    <property type="component" value="Unassembled WGS sequence"/>
</dbReference>
<organism evidence="2 3">
    <name type="scientific">Funneliformis caledonium</name>
    <dbReference type="NCBI Taxonomy" id="1117310"/>
    <lineage>
        <taxon>Eukaryota</taxon>
        <taxon>Fungi</taxon>
        <taxon>Fungi incertae sedis</taxon>
        <taxon>Mucoromycota</taxon>
        <taxon>Glomeromycotina</taxon>
        <taxon>Glomeromycetes</taxon>
        <taxon>Glomerales</taxon>
        <taxon>Glomeraceae</taxon>
        <taxon>Funneliformis</taxon>
    </lineage>
</organism>
<keyword evidence="3" id="KW-1185">Reference proteome</keyword>
<dbReference type="EMBL" id="CAJVPQ010011904">
    <property type="protein sequence ID" value="CAG8729415.1"/>
    <property type="molecule type" value="Genomic_DNA"/>
</dbReference>
<name>A0A9N9ICM9_9GLOM</name>
<feature type="compositionally biased region" description="Basic and acidic residues" evidence="1">
    <location>
        <begin position="32"/>
        <end position="69"/>
    </location>
</feature>
<evidence type="ECO:0000256" key="1">
    <source>
        <dbReference type="SAM" id="MobiDB-lite"/>
    </source>
</evidence>
<evidence type="ECO:0000313" key="3">
    <source>
        <dbReference type="Proteomes" id="UP000789570"/>
    </source>
</evidence>